<dbReference type="PANTHER" id="PTHR48050:SF13">
    <property type="entry name" value="STEROL 3-BETA-GLUCOSYLTRANSFERASE UGT80A2"/>
    <property type="match status" value="1"/>
</dbReference>
<keyword evidence="1" id="KW-0808">Transferase</keyword>
<proteinExistence type="predicted"/>
<sequence>MRIVIITAGSRGDVAPFTGLGRRLLDVGHEVAVAVHPSLAALVEGCGLECRPMPGDPQELIRARERAASPEEVRAVMTAYVDGLAGGVAAAVGEGADLVLTAFGPAPLSRTAGDAFGVPVIGTYLAPSFATREFPLPNARGDGDQGPEGNLAAGRTVISRAGALFADATARLRTRLGLPSGVPAGHGDVRPAFHGYSPLVVPRPEDWPSHAEVGGYWWPCRPDGWQPPAALADFLQAGPPPVFIGFGSMAPGHGERLSELVTAAVARAGVRAVVQAGWAELSGGGADIMAVGDVPHDWLFPRTAAVVHHAGAGTTGAALRAGVPAVPVPVMADQPFWASRLQQLGVAPRSLPFQDLTAEALGAAITAAVTDPVHSRRAAELARHLATEDGAAPVLAHIGAEFDA</sequence>
<evidence type="ECO:0000313" key="5">
    <source>
        <dbReference type="Proteomes" id="UP001596523"/>
    </source>
</evidence>
<dbReference type="Proteomes" id="UP001596523">
    <property type="component" value="Unassembled WGS sequence"/>
</dbReference>
<dbReference type="Pfam" id="PF06722">
    <property type="entry name" value="EryCIII-like_C"/>
    <property type="match status" value="1"/>
</dbReference>
<dbReference type="Gene3D" id="3.40.50.2000">
    <property type="entry name" value="Glycogen Phosphorylase B"/>
    <property type="match status" value="2"/>
</dbReference>
<dbReference type="SUPFAM" id="SSF53756">
    <property type="entry name" value="UDP-Glycosyltransferase/glycogen phosphorylase"/>
    <property type="match status" value="1"/>
</dbReference>
<name>A0ABW2JNF8_9ACTN</name>
<evidence type="ECO:0000259" key="2">
    <source>
        <dbReference type="Pfam" id="PF03033"/>
    </source>
</evidence>
<dbReference type="InterPro" id="IPR050426">
    <property type="entry name" value="Glycosyltransferase_28"/>
</dbReference>
<protein>
    <submittedName>
        <fullName evidence="4">Glycosyltransferase</fullName>
    </submittedName>
</protein>
<dbReference type="EMBL" id="JBHTCF010000010">
    <property type="protein sequence ID" value="MFC7307055.1"/>
    <property type="molecule type" value="Genomic_DNA"/>
</dbReference>
<comment type="caution">
    <text evidence="4">The sequence shown here is derived from an EMBL/GenBank/DDBJ whole genome shotgun (WGS) entry which is preliminary data.</text>
</comment>
<feature type="domain" description="Glycosyltransferase family 28 N-terminal" evidence="2">
    <location>
        <begin position="3"/>
        <end position="62"/>
    </location>
</feature>
<organism evidence="4 5">
    <name type="scientific">Streptomyces monticola</name>
    <dbReference type="NCBI Taxonomy" id="2666263"/>
    <lineage>
        <taxon>Bacteria</taxon>
        <taxon>Bacillati</taxon>
        <taxon>Actinomycetota</taxon>
        <taxon>Actinomycetes</taxon>
        <taxon>Kitasatosporales</taxon>
        <taxon>Streptomycetaceae</taxon>
        <taxon>Streptomyces</taxon>
    </lineage>
</organism>
<dbReference type="InterPro" id="IPR004276">
    <property type="entry name" value="GlycoTrans_28_N"/>
</dbReference>
<gene>
    <name evidence="4" type="ORF">ACFQVC_22855</name>
</gene>
<accession>A0ABW2JNF8</accession>
<dbReference type="InterPro" id="IPR002213">
    <property type="entry name" value="UDP_glucos_trans"/>
</dbReference>
<dbReference type="Pfam" id="PF03033">
    <property type="entry name" value="Glyco_transf_28"/>
    <property type="match status" value="1"/>
</dbReference>
<evidence type="ECO:0000259" key="3">
    <source>
        <dbReference type="Pfam" id="PF06722"/>
    </source>
</evidence>
<dbReference type="InterPro" id="IPR010610">
    <property type="entry name" value="EryCIII-like_C"/>
</dbReference>
<evidence type="ECO:0000256" key="1">
    <source>
        <dbReference type="ARBA" id="ARBA00022679"/>
    </source>
</evidence>
<keyword evidence="5" id="KW-1185">Reference proteome</keyword>
<dbReference type="PANTHER" id="PTHR48050">
    <property type="entry name" value="STEROL 3-BETA-GLUCOSYLTRANSFERASE"/>
    <property type="match status" value="1"/>
</dbReference>
<evidence type="ECO:0000313" key="4">
    <source>
        <dbReference type="EMBL" id="MFC7307055.1"/>
    </source>
</evidence>
<reference evidence="5" key="1">
    <citation type="journal article" date="2019" name="Int. J. Syst. Evol. Microbiol.">
        <title>The Global Catalogue of Microorganisms (GCM) 10K type strain sequencing project: providing services to taxonomists for standard genome sequencing and annotation.</title>
        <authorList>
            <consortium name="The Broad Institute Genomics Platform"/>
            <consortium name="The Broad Institute Genome Sequencing Center for Infectious Disease"/>
            <person name="Wu L."/>
            <person name="Ma J."/>
        </authorList>
    </citation>
    <scope>NUCLEOTIDE SEQUENCE [LARGE SCALE GENOMIC DNA]</scope>
    <source>
        <strain evidence="5">SYNS20</strain>
    </source>
</reference>
<dbReference type="CDD" id="cd03784">
    <property type="entry name" value="GT1_Gtf-like"/>
    <property type="match status" value="1"/>
</dbReference>
<feature type="domain" description="Erythromycin biosynthesis protein CIII-like C-terminal" evidence="3">
    <location>
        <begin position="288"/>
        <end position="388"/>
    </location>
</feature>
<dbReference type="RefSeq" id="WP_381833309.1">
    <property type="nucleotide sequence ID" value="NZ_JBHTCF010000010.1"/>
</dbReference>